<reference evidence="1" key="1">
    <citation type="submission" date="2018-02" db="EMBL/GenBank/DDBJ databases">
        <title>Rhizophora mucronata_Transcriptome.</title>
        <authorList>
            <person name="Meera S.P."/>
            <person name="Sreeshan A."/>
            <person name="Augustine A."/>
        </authorList>
    </citation>
    <scope>NUCLEOTIDE SEQUENCE</scope>
    <source>
        <tissue evidence="1">Leaf</tissue>
    </source>
</reference>
<name>A0A2P2K2P4_RHIMU</name>
<proteinExistence type="predicted"/>
<protein>
    <submittedName>
        <fullName evidence="1">Uncharacterized protein</fullName>
    </submittedName>
</protein>
<evidence type="ECO:0000313" key="1">
    <source>
        <dbReference type="EMBL" id="MBW99999.1"/>
    </source>
</evidence>
<dbReference type="EMBL" id="GGEC01019516">
    <property type="protein sequence ID" value="MBW99999.1"/>
    <property type="molecule type" value="Transcribed_RNA"/>
</dbReference>
<sequence>MLVWLAARAKLFCSWREVANSNPCTSKSHKMQALTPLACFWF</sequence>
<dbReference type="AlphaFoldDB" id="A0A2P2K2P4"/>
<organism evidence="1">
    <name type="scientific">Rhizophora mucronata</name>
    <name type="common">Asiatic mangrove</name>
    <dbReference type="NCBI Taxonomy" id="61149"/>
    <lineage>
        <taxon>Eukaryota</taxon>
        <taxon>Viridiplantae</taxon>
        <taxon>Streptophyta</taxon>
        <taxon>Embryophyta</taxon>
        <taxon>Tracheophyta</taxon>
        <taxon>Spermatophyta</taxon>
        <taxon>Magnoliopsida</taxon>
        <taxon>eudicotyledons</taxon>
        <taxon>Gunneridae</taxon>
        <taxon>Pentapetalae</taxon>
        <taxon>rosids</taxon>
        <taxon>fabids</taxon>
        <taxon>Malpighiales</taxon>
        <taxon>Rhizophoraceae</taxon>
        <taxon>Rhizophora</taxon>
    </lineage>
</organism>
<accession>A0A2P2K2P4</accession>